<keyword evidence="2" id="KW-1185">Reference proteome</keyword>
<name>A0A8J5SU79_ZIZPA</name>
<proteinExistence type="predicted"/>
<organism evidence="1 2">
    <name type="scientific">Zizania palustris</name>
    <name type="common">Northern wild rice</name>
    <dbReference type="NCBI Taxonomy" id="103762"/>
    <lineage>
        <taxon>Eukaryota</taxon>
        <taxon>Viridiplantae</taxon>
        <taxon>Streptophyta</taxon>
        <taxon>Embryophyta</taxon>
        <taxon>Tracheophyta</taxon>
        <taxon>Spermatophyta</taxon>
        <taxon>Magnoliopsida</taxon>
        <taxon>Liliopsida</taxon>
        <taxon>Poales</taxon>
        <taxon>Poaceae</taxon>
        <taxon>BOP clade</taxon>
        <taxon>Oryzoideae</taxon>
        <taxon>Oryzeae</taxon>
        <taxon>Zizaniinae</taxon>
        <taxon>Zizania</taxon>
    </lineage>
</organism>
<dbReference type="Proteomes" id="UP000729402">
    <property type="component" value="Unassembled WGS sequence"/>
</dbReference>
<reference evidence="1" key="2">
    <citation type="submission" date="2021-02" db="EMBL/GenBank/DDBJ databases">
        <authorList>
            <person name="Kimball J.A."/>
            <person name="Haas M.W."/>
            <person name="Macchietto M."/>
            <person name="Kono T."/>
            <person name="Duquette J."/>
            <person name="Shao M."/>
        </authorList>
    </citation>
    <scope>NUCLEOTIDE SEQUENCE</scope>
    <source>
        <tissue evidence="1">Fresh leaf tissue</tissue>
    </source>
</reference>
<evidence type="ECO:0000313" key="2">
    <source>
        <dbReference type="Proteomes" id="UP000729402"/>
    </source>
</evidence>
<gene>
    <name evidence="1" type="ORF">GUJ93_ZPchr0006g45650</name>
</gene>
<evidence type="ECO:0000313" key="1">
    <source>
        <dbReference type="EMBL" id="KAG8069473.1"/>
    </source>
</evidence>
<comment type="caution">
    <text evidence="1">The sequence shown here is derived from an EMBL/GenBank/DDBJ whole genome shotgun (WGS) entry which is preliminary data.</text>
</comment>
<sequence length="109" mass="11950">MLLLLSCCAKTLHAQLLLCLGCRAKGASPEECCFALAAAPKLPARRSCCYCCYRSRDVRLLPSCKVRMADSVGKRSASLGTSRHCAACAAPRHFTECHAFPCNRKEIYH</sequence>
<protein>
    <submittedName>
        <fullName evidence="1">Uncharacterized protein</fullName>
    </submittedName>
</protein>
<dbReference type="AlphaFoldDB" id="A0A8J5SU79"/>
<accession>A0A8J5SU79</accession>
<reference evidence="1" key="1">
    <citation type="journal article" date="2021" name="bioRxiv">
        <title>Whole Genome Assembly and Annotation of Northern Wild Rice, Zizania palustris L., Supports a Whole Genome Duplication in the Zizania Genus.</title>
        <authorList>
            <person name="Haas M."/>
            <person name="Kono T."/>
            <person name="Macchietto M."/>
            <person name="Millas R."/>
            <person name="McGilp L."/>
            <person name="Shao M."/>
            <person name="Duquette J."/>
            <person name="Hirsch C.N."/>
            <person name="Kimball J."/>
        </authorList>
    </citation>
    <scope>NUCLEOTIDE SEQUENCE</scope>
    <source>
        <tissue evidence="1">Fresh leaf tissue</tissue>
    </source>
</reference>
<dbReference type="EMBL" id="JAAALK010000283">
    <property type="protein sequence ID" value="KAG8069473.1"/>
    <property type="molecule type" value="Genomic_DNA"/>
</dbReference>